<evidence type="ECO:0000256" key="1">
    <source>
        <dbReference type="SAM" id="MobiDB-lite"/>
    </source>
</evidence>
<reference evidence="2" key="1">
    <citation type="journal article" date="2022" name="Int. J. Mol. Sci.">
        <title>Draft Genome of Tanacetum Coccineum: Genomic Comparison of Closely Related Tanacetum-Family Plants.</title>
        <authorList>
            <person name="Yamashiro T."/>
            <person name="Shiraishi A."/>
            <person name="Nakayama K."/>
            <person name="Satake H."/>
        </authorList>
    </citation>
    <scope>NUCLEOTIDE SEQUENCE</scope>
</reference>
<name>A0ABQ5H5M3_9ASTR</name>
<accession>A0ABQ5H5M3</accession>
<reference evidence="2" key="2">
    <citation type="submission" date="2022-01" db="EMBL/GenBank/DDBJ databases">
        <authorList>
            <person name="Yamashiro T."/>
            <person name="Shiraishi A."/>
            <person name="Satake H."/>
            <person name="Nakayama K."/>
        </authorList>
    </citation>
    <scope>NUCLEOTIDE SEQUENCE</scope>
</reference>
<dbReference type="Proteomes" id="UP001151760">
    <property type="component" value="Unassembled WGS sequence"/>
</dbReference>
<comment type="caution">
    <text evidence="2">The sequence shown here is derived from an EMBL/GenBank/DDBJ whole genome shotgun (WGS) entry which is preliminary data.</text>
</comment>
<feature type="compositionally biased region" description="Basic and acidic residues" evidence="1">
    <location>
        <begin position="146"/>
        <end position="156"/>
    </location>
</feature>
<feature type="region of interest" description="Disordered" evidence="1">
    <location>
        <begin position="135"/>
        <end position="165"/>
    </location>
</feature>
<proteinExistence type="predicted"/>
<gene>
    <name evidence="2" type="ORF">Tco_1057493</name>
</gene>
<keyword evidence="3" id="KW-1185">Reference proteome</keyword>
<protein>
    <recommendedName>
        <fullName evidence="4">Transposase, Ptta/En/Spm, transposase, Tnp1/En/Spm-like protein</fullName>
    </recommendedName>
</protein>
<dbReference type="EMBL" id="BQNB010019234">
    <property type="protein sequence ID" value="GJT83151.1"/>
    <property type="molecule type" value="Genomic_DNA"/>
</dbReference>
<evidence type="ECO:0000313" key="2">
    <source>
        <dbReference type="EMBL" id="GJT83151.1"/>
    </source>
</evidence>
<sequence length="233" mass="26863">MKVILARIILESFLGLYILNGEKRRSLALKAKKESSDEEWSTSGSEDEEYAMAVKDFKKFFKRTGRFVRILKPPKDKNQRAFIGGSCSDSGEEDDENIKDEMCLVAQASNEVKMDDPNITMEEYIRLEEEKALSREKRSLGNPRNLKTDSKNDNDKVNMPSFPSPEPEVNYFNDLDFFKYFENVFPAIVYNDALTSKLNLLTEPTISPRHIDEFDLKDETSLSECDEEEQNVL</sequence>
<evidence type="ECO:0000313" key="3">
    <source>
        <dbReference type="Proteomes" id="UP001151760"/>
    </source>
</evidence>
<evidence type="ECO:0008006" key="4">
    <source>
        <dbReference type="Google" id="ProtNLM"/>
    </source>
</evidence>
<organism evidence="2 3">
    <name type="scientific">Tanacetum coccineum</name>
    <dbReference type="NCBI Taxonomy" id="301880"/>
    <lineage>
        <taxon>Eukaryota</taxon>
        <taxon>Viridiplantae</taxon>
        <taxon>Streptophyta</taxon>
        <taxon>Embryophyta</taxon>
        <taxon>Tracheophyta</taxon>
        <taxon>Spermatophyta</taxon>
        <taxon>Magnoliopsida</taxon>
        <taxon>eudicotyledons</taxon>
        <taxon>Gunneridae</taxon>
        <taxon>Pentapetalae</taxon>
        <taxon>asterids</taxon>
        <taxon>campanulids</taxon>
        <taxon>Asterales</taxon>
        <taxon>Asteraceae</taxon>
        <taxon>Asteroideae</taxon>
        <taxon>Anthemideae</taxon>
        <taxon>Anthemidinae</taxon>
        <taxon>Tanacetum</taxon>
    </lineage>
</organism>